<evidence type="ECO:0000256" key="1">
    <source>
        <dbReference type="ARBA" id="ARBA00004431"/>
    </source>
</evidence>
<accession>A0ABV1K7R4</accession>
<dbReference type="EMBL" id="JBEDNQ010000002">
    <property type="protein sequence ID" value="MEQ3550224.1"/>
    <property type="molecule type" value="Genomic_DNA"/>
</dbReference>
<evidence type="ECO:0000313" key="7">
    <source>
        <dbReference type="EMBL" id="MEQ3550224.1"/>
    </source>
</evidence>
<dbReference type="Proteomes" id="UP001494902">
    <property type="component" value="Unassembled WGS sequence"/>
</dbReference>
<gene>
    <name evidence="7" type="ORF">WIS52_07040</name>
</gene>
<dbReference type="RefSeq" id="WP_349297303.1">
    <property type="nucleotide sequence ID" value="NZ_JBEDNQ010000002.1"/>
</dbReference>
<dbReference type="Pfam" id="PF04686">
    <property type="entry name" value="SsgA"/>
    <property type="match status" value="1"/>
</dbReference>
<evidence type="ECO:0000256" key="4">
    <source>
        <dbReference type="ARBA" id="ARBA00022969"/>
    </source>
</evidence>
<dbReference type="InterPro" id="IPR038658">
    <property type="entry name" value="SsgB_sf"/>
</dbReference>
<sequence>MRDESQTIRATAMFELIAPDAPVVPVKVELCYSSRDPYAVQASFRTGHDTTVDWVFARDLLADGLVDSAGTGDVRVQPMGDDPSKIELELTSPSGHALFTTPKHALEAFLQSTYDAVPATSEYSWLDFDAALSDLLDTTARD</sequence>
<organism evidence="7 8">
    <name type="scientific">Pseudonocardia nematodicida</name>
    <dbReference type="NCBI Taxonomy" id="1206997"/>
    <lineage>
        <taxon>Bacteria</taxon>
        <taxon>Bacillati</taxon>
        <taxon>Actinomycetota</taxon>
        <taxon>Actinomycetes</taxon>
        <taxon>Pseudonocardiales</taxon>
        <taxon>Pseudonocardiaceae</taxon>
        <taxon>Pseudonocardia</taxon>
    </lineage>
</organism>
<comment type="similarity">
    <text evidence="2">Belongs to the SsgA family.</text>
</comment>
<reference evidence="7 8" key="1">
    <citation type="submission" date="2024-03" db="EMBL/GenBank/DDBJ databases">
        <title>Draft genome sequence of Pseudonocardia nematodicida JCM 31783.</title>
        <authorList>
            <person name="Butdee W."/>
            <person name="Duangmal K."/>
        </authorList>
    </citation>
    <scope>NUCLEOTIDE SEQUENCE [LARGE SCALE GENOMIC DNA]</scope>
    <source>
        <strain evidence="7 8">JCM 31783</strain>
    </source>
</reference>
<proteinExistence type="inferred from homology"/>
<evidence type="ECO:0000256" key="3">
    <source>
        <dbReference type="ARBA" id="ARBA00022618"/>
    </source>
</evidence>
<evidence type="ECO:0000313" key="8">
    <source>
        <dbReference type="Proteomes" id="UP001494902"/>
    </source>
</evidence>
<name>A0ABV1K7R4_9PSEU</name>
<evidence type="ECO:0000256" key="2">
    <source>
        <dbReference type="ARBA" id="ARBA00009323"/>
    </source>
</evidence>
<evidence type="ECO:0000256" key="6">
    <source>
        <dbReference type="ARBA" id="ARBA00023306"/>
    </source>
</evidence>
<keyword evidence="6" id="KW-0131">Cell cycle</keyword>
<keyword evidence="4" id="KW-0749">Sporulation</keyword>
<protein>
    <submittedName>
        <fullName evidence="7">SsgA family sporulation/cell division regulator</fullName>
    </submittedName>
</protein>
<comment type="caution">
    <text evidence="7">The sequence shown here is derived from an EMBL/GenBank/DDBJ whole genome shotgun (WGS) entry which is preliminary data.</text>
</comment>
<dbReference type="InterPro" id="IPR006776">
    <property type="entry name" value="SsgB"/>
</dbReference>
<keyword evidence="5" id="KW-0717">Septation</keyword>
<keyword evidence="3" id="KW-0132">Cell division</keyword>
<keyword evidence="8" id="KW-1185">Reference proteome</keyword>
<dbReference type="Gene3D" id="2.30.31.20">
    <property type="entry name" value="Sporulation-specific cell division protein SsgB"/>
    <property type="match status" value="1"/>
</dbReference>
<evidence type="ECO:0000256" key="5">
    <source>
        <dbReference type="ARBA" id="ARBA00023210"/>
    </source>
</evidence>
<comment type="subcellular location">
    <subcellularLocation>
        <location evidence="1">Cell septum</location>
    </subcellularLocation>
</comment>